<evidence type="ECO:0000256" key="5">
    <source>
        <dbReference type="PROSITE-ProRule" id="PRU00723"/>
    </source>
</evidence>
<evidence type="ECO:0000313" key="8">
    <source>
        <dbReference type="EMBL" id="GMS87084.1"/>
    </source>
</evidence>
<dbReference type="Gene3D" id="3.30.420.10">
    <property type="entry name" value="Ribonuclease H-like superfamily/Ribonuclease H"/>
    <property type="match status" value="1"/>
</dbReference>
<evidence type="ECO:0000259" key="7">
    <source>
        <dbReference type="PROSITE" id="PS50103"/>
    </source>
</evidence>
<dbReference type="InterPro" id="IPR051181">
    <property type="entry name" value="CAF1_poly(A)_ribonucleases"/>
</dbReference>
<keyword evidence="4 5" id="KW-0862">Zinc</keyword>
<comment type="similarity">
    <text evidence="1">Belongs to the CAF1 family.</text>
</comment>
<keyword evidence="3 5" id="KW-0863">Zinc-finger</keyword>
<evidence type="ECO:0000313" key="9">
    <source>
        <dbReference type="Proteomes" id="UP001432027"/>
    </source>
</evidence>
<dbReference type="InterPro" id="IPR012337">
    <property type="entry name" value="RNaseH-like_sf"/>
</dbReference>
<dbReference type="InterPro" id="IPR036397">
    <property type="entry name" value="RNaseH_sf"/>
</dbReference>
<feature type="zinc finger region" description="C3H1-type" evidence="5">
    <location>
        <begin position="293"/>
        <end position="321"/>
    </location>
</feature>
<dbReference type="InterPro" id="IPR006941">
    <property type="entry name" value="RNase_CAF1"/>
</dbReference>
<dbReference type="SUPFAM" id="SSF53098">
    <property type="entry name" value="Ribonuclease H-like"/>
    <property type="match status" value="1"/>
</dbReference>
<dbReference type="Proteomes" id="UP001432027">
    <property type="component" value="Unassembled WGS sequence"/>
</dbReference>
<feature type="region of interest" description="Disordered" evidence="6">
    <location>
        <begin position="334"/>
        <end position="386"/>
    </location>
</feature>
<dbReference type="GO" id="GO:0034472">
    <property type="term" value="P:snRNA 3'-end processing"/>
    <property type="evidence" value="ECO:0007669"/>
    <property type="project" value="TreeGrafter"/>
</dbReference>
<sequence length="467" mass="52200">LSEMRMPTTGASLDEIPVIEVNRENMDRLWPHLILSIRKADLIAIDLELSGLGERAAINAASLEDRYAAMRKAATTRSVLSLGIALFERRETKKEKRVGYKCQVFNVLSLCSEPFMMEPDALRFLADHSFDFNRYVRQGVPYHAAHQSTKSCPLRSLLDELLSPRAPIALHNGLVDLVFLYTHFYTTPPPTLSQFIADLADLFPTGEEQDDEVAPVVDSKFIAEFQERMPASYLEYVFRKSQRDNFLEAKEGRVHVKMSFGGSVMEIVPSSSLERVACALPEGFSDHAVDARRAAERLCAQFANHGFCRTGAACSKAHDVDLALDVEKIKSEKMRRRRKRRLDAQAGLERSEDREDGGSMTSSGDREESTDDPQLKQERQPFSVTGSHRAGVDAFMTGFAVLFHSRMALLKDGTLPVTITNRIPLSGKDRPLHLVPSRLVECSAAHSDRVMLVRAARKKADAAHARV</sequence>
<dbReference type="InterPro" id="IPR036855">
    <property type="entry name" value="Znf_CCCH_sf"/>
</dbReference>
<dbReference type="PANTHER" id="PTHR15092">
    <property type="entry name" value="POLY A -SPECIFIC RIBONUCLEASE/TARGET OF EGR1, MEMBER 1"/>
    <property type="match status" value="1"/>
</dbReference>
<feature type="domain" description="C3H1-type" evidence="7">
    <location>
        <begin position="293"/>
        <end position="321"/>
    </location>
</feature>
<dbReference type="AlphaFoldDB" id="A0AAV5T3H8"/>
<organism evidence="8 9">
    <name type="scientific">Pristionchus entomophagus</name>
    <dbReference type="NCBI Taxonomy" id="358040"/>
    <lineage>
        <taxon>Eukaryota</taxon>
        <taxon>Metazoa</taxon>
        <taxon>Ecdysozoa</taxon>
        <taxon>Nematoda</taxon>
        <taxon>Chromadorea</taxon>
        <taxon>Rhabditida</taxon>
        <taxon>Rhabditina</taxon>
        <taxon>Diplogasteromorpha</taxon>
        <taxon>Diplogasteroidea</taxon>
        <taxon>Neodiplogasteridae</taxon>
        <taxon>Pristionchus</taxon>
    </lineage>
</organism>
<evidence type="ECO:0000256" key="6">
    <source>
        <dbReference type="SAM" id="MobiDB-lite"/>
    </source>
</evidence>
<name>A0AAV5T3H8_9BILA</name>
<dbReference type="Pfam" id="PF04857">
    <property type="entry name" value="CAF1"/>
    <property type="match status" value="2"/>
</dbReference>
<dbReference type="InterPro" id="IPR000571">
    <property type="entry name" value="Znf_CCCH"/>
</dbReference>
<dbReference type="SUPFAM" id="SSF90229">
    <property type="entry name" value="CCCH zinc finger"/>
    <property type="match status" value="1"/>
</dbReference>
<accession>A0AAV5T3H8</accession>
<feature type="non-terminal residue" evidence="8">
    <location>
        <position position="1"/>
    </location>
</feature>
<evidence type="ECO:0000256" key="2">
    <source>
        <dbReference type="ARBA" id="ARBA00022723"/>
    </source>
</evidence>
<evidence type="ECO:0000256" key="1">
    <source>
        <dbReference type="ARBA" id="ARBA00008372"/>
    </source>
</evidence>
<comment type="caution">
    <text evidence="8">The sequence shown here is derived from an EMBL/GenBank/DDBJ whole genome shotgun (WGS) entry which is preliminary data.</text>
</comment>
<proteinExistence type="inferred from homology"/>
<dbReference type="PROSITE" id="PS50103">
    <property type="entry name" value="ZF_C3H1"/>
    <property type="match status" value="1"/>
</dbReference>
<dbReference type="PANTHER" id="PTHR15092:SF37">
    <property type="entry name" value="TARGET OF EGR1 PROTEIN 1"/>
    <property type="match status" value="1"/>
</dbReference>
<dbReference type="GO" id="GO:0015030">
    <property type="term" value="C:Cajal body"/>
    <property type="evidence" value="ECO:0007669"/>
    <property type="project" value="TreeGrafter"/>
</dbReference>
<keyword evidence="9" id="KW-1185">Reference proteome</keyword>
<dbReference type="EMBL" id="BTSX01000002">
    <property type="protein sequence ID" value="GMS87084.1"/>
    <property type="molecule type" value="Genomic_DNA"/>
</dbReference>
<gene>
    <name evidence="8" type="ORF">PENTCL1PPCAC_9259</name>
</gene>
<dbReference type="GO" id="GO:0000175">
    <property type="term" value="F:3'-5'-RNA exonuclease activity"/>
    <property type="evidence" value="ECO:0007669"/>
    <property type="project" value="TreeGrafter"/>
</dbReference>
<evidence type="ECO:0000256" key="3">
    <source>
        <dbReference type="ARBA" id="ARBA00022771"/>
    </source>
</evidence>
<keyword evidence="2 5" id="KW-0479">Metal-binding</keyword>
<evidence type="ECO:0000256" key="4">
    <source>
        <dbReference type="ARBA" id="ARBA00022833"/>
    </source>
</evidence>
<protein>
    <recommendedName>
        <fullName evidence="7">C3H1-type domain-containing protein</fullName>
    </recommendedName>
</protein>
<dbReference type="GO" id="GO:0008270">
    <property type="term" value="F:zinc ion binding"/>
    <property type="evidence" value="ECO:0007669"/>
    <property type="project" value="UniProtKB-KW"/>
</dbReference>
<dbReference type="GO" id="GO:0017069">
    <property type="term" value="F:snRNA binding"/>
    <property type="evidence" value="ECO:0007669"/>
    <property type="project" value="TreeGrafter"/>
</dbReference>
<reference evidence="8" key="1">
    <citation type="submission" date="2023-10" db="EMBL/GenBank/DDBJ databases">
        <title>Genome assembly of Pristionchus species.</title>
        <authorList>
            <person name="Yoshida K."/>
            <person name="Sommer R.J."/>
        </authorList>
    </citation>
    <scope>NUCLEOTIDE SEQUENCE</scope>
    <source>
        <strain evidence="8">RS0144</strain>
    </source>
</reference>